<dbReference type="PANTHER" id="PTHR36109:SF2">
    <property type="entry name" value="MEMBRANE PROTEIN"/>
    <property type="match status" value="1"/>
</dbReference>
<protein>
    <recommendedName>
        <fullName evidence="4">DUF1269 domain-containing protein</fullName>
    </recommendedName>
</protein>
<evidence type="ECO:0000256" key="1">
    <source>
        <dbReference type="SAM" id="MobiDB-lite"/>
    </source>
</evidence>
<comment type="caution">
    <text evidence="2">The sequence shown here is derived from an EMBL/GenBank/DDBJ whole genome shotgun (WGS) entry which is preliminary data.</text>
</comment>
<dbReference type="InterPro" id="IPR052948">
    <property type="entry name" value="Low_temp-induced_all0457"/>
</dbReference>
<feature type="compositionally biased region" description="Polar residues" evidence="1">
    <location>
        <begin position="52"/>
        <end position="62"/>
    </location>
</feature>
<dbReference type="Proteomes" id="UP001158067">
    <property type="component" value="Unassembled WGS sequence"/>
</dbReference>
<evidence type="ECO:0000313" key="3">
    <source>
        <dbReference type="Proteomes" id="UP001158067"/>
    </source>
</evidence>
<reference evidence="2 3" key="1">
    <citation type="submission" date="2017-05" db="EMBL/GenBank/DDBJ databases">
        <authorList>
            <person name="Varghese N."/>
            <person name="Submissions S."/>
        </authorList>
    </citation>
    <scope>NUCLEOTIDE SEQUENCE [LARGE SCALE GENOMIC DNA]</scope>
    <source>
        <strain evidence="2 3">DSM 25457</strain>
    </source>
</reference>
<dbReference type="InterPro" id="IPR009200">
    <property type="entry name" value="DUF1269_membrane"/>
</dbReference>
<dbReference type="RefSeq" id="WP_283433849.1">
    <property type="nucleotide sequence ID" value="NZ_CAWLDM010000001.1"/>
</dbReference>
<accession>A0ABY1QBY5</accession>
<sequence length="164" mass="16873">MSSECLIAEFSDYSSFQTALQVLEKSNYTDQHVSVVTQSEEVAGSTIDDRQGANSVSPPSGKTTGAATLAGGTLGAMLGSATLMGPLIVAGPLLGMAAGAAGGSVLSSIDSWGVDGDTGEQFAERVRKGSRLIILTGNDARLSEGERLLQTCDPKSLERFEEAA</sequence>
<name>A0ABY1QBY5_9BACT</name>
<gene>
    <name evidence="2" type="ORF">SAMN06265222_11078</name>
</gene>
<evidence type="ECO:0008006" key="4">
    <source>
        <dbReference type="Google" id="ProtNLM"/>
    </source>
</evidence>
<proteinExistence type="predicted"/>
<dbReference type="PANTHER" id="PTHR36109">
    <property type="entry name" value="MEMBRANE PROTEIN-RELATED"/>
    <property type="match status" value="1"/>
</dbReference>
<feature type="region of interest" description="Disordered" evidence="1">
    <location>
        <begin position="42"/>
        <end position="62"/>
    </location>
</feature>
<dbReference type="EMBL" id="FXUG01000010">
    <property type="protein sequence ID" value="SMP66993.1"/>
    <property type="molecule type" value="Genomic_DNA"/>
</dbReference>
<keyword evidence="3" id="KW-1185">Reference proteome</keyword>
<evidence type="ECO:0000313" key="2">
    <source>
        <dbReference type="EMBL" id="SMP66993.1"/>
    </source>
</evidence>
<dbReference type="Pfam" id="PF06897">
    <property type="entry name" value="DUF1269"/>
    <property type="match status" value="1"/>
</dbReference>
<organism evidence="2 3">
    <name type="scientific">Neorhodopirellula lusitana</name>
    <dbReference type="NCBI Taxonomy" id="445327"/>
    <lineage>
        <taxon>Bacteria</taxon>
        <taxon>Pseudomonadati</taxon>
        <taxon>Planctomycetota</taxon>
        <taxon>Planctomycetia</taxon>
        <taxon>Pirellulales</taxon>
        <taxon>Pirellulaceae</taxon>
        <taxon>Neorhodopirellula</taxon>
    </lineage>
</organism>